<keyword evidence="2" id="KW-1185">Reference proteome</keyword>
<name>A0ABS3YKI5_9BACT</name>
<sequence length="255" mass="28158">MQTIFPLETASPKISKPFPRLSPRPAVALVNIHQPGAMALAVQTIHRHPILIQLPSVYALLAAPTTEGARQLDDCKMRLAGKNYGTAIGSLRSFLAQARQETLPAQFNTGKHFSGMTGSFIRLQFRNAGFHSKTIRSGTHQGLLLDGVLRELFRQVENSFRHYAPDEIWEGKNYGGPLCTSCNISGHHEGSITALDKAMKFAQQRNIPFIITATAAGEKGSYPIFGFAEDGVRIHREGPGMEHFKQQVPLALRRF</sequence>
<evidence type="ECO:0000313" key="1">
    <source>
        <dbReference type="EMBL" id="MBO9155196.1"/>
    </source>
</evidence>
<reference evidence="2" key="1">
    <citation type="submission" date="2021-03" db="EMBL/GenBank/DDBJ databases">
        <title>Assistant Professor.</title>
        <authorList>
            <person name="Huq M.A."/>
        </authorList>
    </citation>
    <scope>NUCLEOTIDE SEQUENCE [LARGE SCALE GENOMIC DNA]</scope>
    <source>
        <strain evidence="2">MAH-28</strain>
    </source>
</reference>
<gene>
    <name evidence="1" type="ORF">J7I43_23420</name>
</gene>
<dbReference type="Proteomes" id="UP000679126">
    <property type="component" value="Unassembled WGS sequence"/>
</dbReference>
<evidence type="ECO:0000313" key="2">
    <source>
        <dbReference type="Proteomes" id="UP000679126"/>
    </source>
</evidence>
<accession>A0ABS3YKI5</accession>
<dbReference type="RefSeq" id="WP_209148425.1">
    <property type="nucleotide sequence ID" value="NZ_JAGHKP010000005.1"/>
</dbReference>
<dbReference type="EMBL" id="JAGHKP010000005">
    <property type="protein sequence ID" value="MBO9155196.1"/>
    <property type="molecule type" value="Genomic_DNA"/>
</dbReference>
<proteinExistence type="predicted"/>
<comment type="caution">
    <text evidence="1">The sequence shown here is derived from an EMBL/GenBank/DDBJ whole genome shotgun (WGS) entry which is preliminary data.</text>
</comment>
<organism evidence="1 2">
    <name type="scientific">Chitinophaga chungangae</name>
    <dbReference type="NCBI Taxonomy" id="2821488"/>
    <lineage>
        <taxon>Bacteria</taxon>
        <taxon>Pseudomonadati</taxon>
        <taxon>Bacteroidota</taxon>
        <taxon>Chitinophagia</taxon>
        <taxon>Chitinophagales</taxon>
        <taxon>Chitinophagaceae</taxon>
        <taxon>Chitinophaga</taxon>
    </lineage>
</organism>
<protein>
    <submittedName>
        <fullName evidence="1">Uncharacterized protein</fullName>
    </submittedName>
</protein>